<evidence type="ECO:0000256" key="7">
    <source>
        <dbReference type="ARBA" id="ARBA00061566"/>
    </source>
</evidence>
<dbReference type="SMR" id="A0A0H3A6A8"/>
<name>A0A0H3A6A8_NITV4</name>
<evidence type="ECO:0000256" key="1">
    <source>
        <dbReference type="ARBA" id="ARBA00011245"/>
    </source>
</evidence>
<dbReference type="PIRSF" id="PIRSF006444">
    <property type="entry name" value="PaaK"/>
    <property type="match status" value="1"/>
</dbReference>
<dbReference type="RefSeq" id="WP_010940001.1">
    <property type="nucleotide sequence ID" value="NC_008751.1"/>
</dbReference>
<comment type="pathway">
    <text evidence="6 11">Aromatic compound metabolism; phenylacetate degradation.</text>
</comment>
<dbReference type="KEGG" id="dvl:Dvul_0571"/>
<organism evidence="14 15">
    <name type="scientific">Nitratidesulfovibrio vulgaris (strain DP4)</name>
    <name type="common">Desulfovibrio vulgaris</name>
    <dbReference type="NCBI Taxonomy" id="391774"/>
    <lineage>
        <taxon>Bacteria</taxon>
        <taxon>Pseudomonadati</taxon>
        <taxon>Thermodesulfobacteriota</taxon>
        <taxon>Desulfovibrionia</taxon>
        <taxon>Desulfovibrionales</taxon>
        <taxon>Desulfovibrionaceae</taxon>
        <taxon>Nitratidesulfovibrio</taxon>
    </lineage>
</organism>
<dbReference type="CDD" id="cd05913">
    <property type="entry name" value="PaaK"/>
    <property type="match status" value="1"/>
</dbReference>
<comment type="similarity">
    <text evidence="7 11">Belongs to the phenylacetyl-CoA ligase family.</text>
</comment>
<dbReference type="AlphaFoldDB" id="A0A0H3A6A8"/>
<protein>
    <recommendedName>
        <fullName evidence="9 11">Phenylacetate-coenzyme A ligase</fullName>
        <ecNumber evidence="8 11">6.2.1.30</ecNumber>
    </recommendedName>
    <alternativeName>
        <fullName evidence="10 11">Phenylacetyl-CoA ligase</fullName>
    </alternativeName>
</protein>
<keyword evidence="4 11" id="KW-0436">Ligase</keyword>
<evidence type="ECO:0000313" key="14">
    <source>
        <dbReference type="EMBL" id="ABM27594.1"/>
    </source>
</evidence>
<evidence type="ECO:0000256" key="3">
    <source>
        <dbReference type="ARBA" id="ARBA00022553"/>
    </source>
</evidence>
<dbReference type="SUPFAM" id="SSF56801">
    <property type="entry name" value="Acetyl-CoA synthetase-like"/>
    <property type="match status" value="1"/>
</dbReference>
<dbReference type="Proteomes" id="UP000009173">
    <property type="component" value="Chromosome"/>
</dbReference>
<feature type="domain" description="AMP-dependent synthetase/ligase" evidence="12">
    <location>
        <begin position="83"/>
        <end position="283"/>
    </location>
</feature>
<dbReference type="PANTHER" id="PTHR43439">
    <property type="entry name" value="PHENYLACETATE-COENZYME A LIGASE"/>
    <property type="match status" value="1"/>
</dbReference>
<comment type="function">
    <text evidence="11">Catalyzes the activation of phenylacetic acid (PA) to phenylacetyl-CoA (PA-CoA).</text>
</comment>
<evidence type="ECO:0000256" key="10">
    <source>
        <dbReference type="ARBA" id="ARBA00075111"/>
    </source>
</evidence>
<dbReference type="GO" id="GO:0047475">
    <property type="term" value="F:phenylacetate-CoA ligase activity"/>
    <property type="evidence" value="ECO:0007669"/>
    <property type="project" value="UniProtKB-EC"/>
</dbReference>
<evidence type="ECO:0000256" key="2">
    <source>
        <dbReference type="ARBA" id="ARBA00022450"/>
    </source>
</evidence>
<dbReference type="Gene3D" id="3.40.50.12780">
    <property type="entry name" value="N-terminal domain of ligase-like"/>
    <property type="match status" value="1"/>
</dbReference>
<evidence type="ECO:0000256" key="9">
    <source>
        <dbReference type="ARBA" id="ARBA00068695"/>
    </source>
</evidence>
<feature type="domain" description="AMP-dependent ligase C-terminal" evidence="13">
    <location>
        <begin position="333"/>
        <end position="429"/>
    </location>
</feature>
<dbReference type="GO" id="GO:0000166">
    <property type="term" value="F:nucleotide binding"/>
    <property type="evidence" value="ECO:0007669"/>
    <property type="project" value="UniProtKB-KW"/>
</dbReference>
<evidence type="ECO:0000256" key="5">
    <source>
        <dbReference type="ARBA" id="ARBA00022741"/>
    </source>
</evidence>
<comment type="catalytic activity">
    <reaction evidence="11">
        <text>2-phenylacetate + ATP + CoA = phenylacetyl-CoA + AMP + diphosphate</text>
        <dbReference type="Rhea" id="RHEA:20956"/>
        <dbReference type="ChEBI" id="CHEBI:18401"/>
        <dbReference type="ChEBI" id="CHEBI:30616"/>
        <dbReference type="ChEBI" id="CHEBI:33019"/>
        <dbReference type="ChEBI" id="CHEBI:57287"/>
        <dbReference type="ChEBI" id="CHEBI:57390"/>
        <dbReference type="ChEBI" id="CHEBI:456215"/>
        <dbReference type="EC" id="6.2.1.30"/>
    </reaction>
</comment>
<dbReference type="Pfam" id="PF14535">
    <property type="entry name" value="AMP-binding_C_2"/>
    <property type="match status" value="1"/>
</dbReference>
<keyword evidence="3" id="KW-0597">Phosphoprotein</keyword>
<dbReference type="GO" id="GO:0010124">
    <property type="term" value="P:phenylacetate catabolic process"/>
    <property type="evidence" value="ECO:0007669"/>
    <property type="project" value="UniProtKB-UniRule"/>
</dbReference>
<dbReference type="InterPro" id="IPR042099">
    <property type="entry name" value="ANL_N_sf"/>
</dbReference>
<dbReference type="UniPathway" id="UPA00930"/>
<dbReference type="HOGENOM" id="CLU_035301_1_1_7"/>
<comment type="subunit">
    <text evidence="1">Monomer.</text>
</comment>
<gene>
    <name evidence="14" type="ordered locus">Dvul_0571</name>
</gene>
<dbReference type="InterPro" id="IPR028154">
    <property type="entry name" value="AMP-dep_Lig_C"/>
</dbReference>
<proteinExistence type="inferred from homology"/>
<evidence type="ECO:0000313" key="15">
    <source>
        <dbReference type="Proteomes" id="UP000009173"/>
    </source>
</evidence>
<evidence type="ECO:0000256" key="4">
    <source>
        <dbReference type="ARBA" id="ARBA00022598"/>
    </source>
</evidence>
<evidence type="ECO:0000256" key="8">
    <source>
        <dbReference type="ARBA" id="ARBA00066629"/>
    </source>
</evidence>
<sequence>MEFFDIAETWNRDEIRQAQLVRLRNTVEQAMRSSFYGATLRKAGITPDSIRSLDDLRRIPFTTKDDLRNQYPDGLNCVPRTEMVRMHASSGTTGSPTVVYHTQSDLNAWADLMARCLHMVGVRRDDVFQNMTGYGLFTGGLGLHYGAERLGCLTIPAGPGNTKRQVKLMRDFRTSVVHIIPSYALYLAAAVEEGGEDPHALPPRIAVIGAEPHTEEARRRIEEMLGLKAFNSYGLSEMNGPGVAFECTEQNGMHVWEDAYIAEIIDPATGEPVPDGEVGELVMTTLCRRGMPVLRYRTRDLTRFLPGECPCGRVHRRLDRMVGRADDMLIIKGVNIYPMQIEQVLMAFPEVGQNYLIVLEREEFIDQIKVKVELRDEAFVEDMRVLQGLQKAIARRLKDEILVTPRVELVQNNSLPKAEGKAQRVLDLREKP</sequence>
<dbReference type="PANTHER" id="PTHR43439:SF2">
    <property type="entry name" value="ENZYME, PUTATIVE (JCVI)-RELATED"/>
    <property type="match status" value="1"/>
</dbReference>
<dbReference type="Pfam" id="PF00501">
    <property type="entry name" value="AMP-binding"/>
    <property type="match status" value="1"/>
</dbReference>
<evidence type="ECO:0000259" key="13">
    <source>
        <dbReference type="Pfam" id="PF14535"/>
    </source>
</evidence>
<keyword evidence="2" id="KW-0596">Phosphopantetheine</keyword>
<accession>A0A0H3A6A8</accession>
<dbReference type="InterPro" id="IPR011880">
    <property type="entry name" value="PA_CoA_ligase"/>
</dbReference>
<evidence type="ECO:0000256" key="6">
    <source>
        <dbReference type="ARBA" id="ARBA00060591"/>
    </source>
</evidence>
<dbReference type="EC" id="6.2.1.30" evidence="8 11"/>
<dbReference type="InterPro" id="IPR051414">
    <property type="entry name" value="Adenylate-forming_Reductase"/>
</dbReference>
<keyword evidence="5 11" id="KW-0547">Nucleotide-binding</keyword>
<dbReference type="InterPro" id="IPR000873">
    <property type="entry name" value="AMP-dep_synth/lig_dom"/>
</dbReference>
<dbReference type="Gene3D" id="3.30.300.30">
    <property type="match status" value="1"/>
</dbReference>
<evidence type="ECO:0000256" key="11">
    <source>
        <dbReference type="PIRNR" id="PIRNR006444"/>
    </source>
</evidence>
<dbReference type="FunFam" id="3.40.50.12780:FF:000016">
    <property type="entry name" value="Phenylacetate-coenzyme A ligase"/>
    <property type="match status" value="1"/>
</dbReference>
<evidence type="ECO:0000259" key="12">
    <source>
        <dbReference type="Pfam" id="PF00501"/>
    </source>
</evidence>
<dbReference type="InterPro" id="IPR045851">
    <property type="entry name" value="AMP-bd_C_sf"/>
</dbReference>
<dbReference type="EMBL" id="CP000527">
    <property type="protein sequence ID" value="ABM27594.1"/>
    <property type="molecule type" value="Genomic_DNA"/>
</dbReference>
<reference evidence="15" key="1">
    <citation type="journal article" date="2009" name="Environ. Microbiol.">
        <title>Contribution of mobile genetic elements to Desulfovibrio vulgaris genome plasticity.</title>
        <authorList>
            <person name="Walker C.B."/>
            <person name="Stolyar S."/>
            <person name="Chivian D."/>
            <person name="Pinel N."/>
            <person name="Gabster J.A."/>
            <person name="Dehal P.S."/>
            <person name="He Z."/>
            <person name="Yang Z.K."/>
            <person name="Yen H.C."/>
            <person name="Zhou J."/>
            <person name="Wall J.D."/>
            <person name="Hazen T.C."/>
            <person name="Arkin A.P."/>
            <person name="Stahl D.A."/>
        </authorList>
    </citation>
    <scope>NUCLEOTIDE SEQUENCE [LARGE SCALE GENOMIC DNA]</scope>
    <source>
        <strain evidence="15">DP4</strain>
    </source>
</reference>